<keyword evidence="2" id="KW-1185">Reference proteome</keyword>
<accession>A0A9Q1B167</accession>
<sequence>MGRLDTFKRLVTPIDALIYQVADSAFSQLKDCLSKKRDLPTGVSPRRIAMICQAKSGQGDGRERRHAIAIPLLFQRPSPQVTTKLESQAFPSATESQNT</sequence>
<proteinExistence type="predicted"/>
<dbReference type="Proteomes" id="UP001142489">
    <property type="component" value="Unassembled WGS sequence"/>
</dbReference>
<organism evidence="1 2">
    <name type="scientific">Phrynocephalus forsythii</name>
    <dbReference type="NCBI Taxonomy" id="171643"/>
    <lineage>
        <taxon>Eukaryota</taxon>
        <taxon>Metazoa</taxon>
        <taxon>Chordata</taxon>
        <taxon>Craniata</taxon>
        <taxon>Vertebrata</taxon>
        <taxon>Euteleostomi</taxon>
        <taxon>Lepidosauria</taxon>
        <taxon>Squamata</taxon>
        <taxon>Bifurcata</taxon>
        <taxon>Unidentata</taxon>
        <taxon>Episquamata</taxon>
        <taxon>Toxicofera</taxon>
        <taxon>Iguania</taxon>
        <taxon>Acrodonta</taxon>
        <taxon>Agamidae</taxon>
        <taxon>Agaminae</taxon>
        <taxon>Phrynocephalus</taxon>
    </lineage>
</organism>
<gene>
    <name evidence="1" type="ORF">JRQ81_018337</name>
</gene>
<dbReference type="AlphaFoldDB" id="A0A9Q1B167"/>
<evidence type="ECO:0000313" key="1">
    <source>
        <dbReference type="EMBL" id="KAJ7325317.1"/>
    </source>
</evidence>
<protein>
    <submittedName>
        <fullName evidence="1">Uncharacterized protein</fullName>
    </submittedName>
</protein>
<comment type="caution">
    <text evidence="1">The sequence shown here is derived from an EMBL/GenBank/DDBJ whole genome shotgun (WGS) entry which is preliminary data.</text>
</comment>
<evidence type="ECO:0000313" key="2">
    <source>
        <dbReference type="Proteomes" id="UP001142489"/>
    </source>
</evidence>
<dbReference type="EMBL" id="JAPFRF010000008">
    <property type="protein sequence ID" value="KAJ7325317.1"/>
    <property type="molecule type" value="Genomic_DNA"/>
</dbReference>
<name>A0A9Q1B167_9SAUR</name>
<reference evidence="1" key="1">
    <citation type="journal article" date="2023" name="DNA Res.">
        <title>Chromosome-level genome assembly of Phrynocephalus forsythii using third-generation DNA sequencing and Hi-C analysis.</title>
        <authorList>
            <person name="Qi Y."/>
            <person name="Zhao W."/>
            <person name="Zhao Y."/>
            <person name="Niu C."/>
            <person name="Cao S."/>
            <person name="Zhang Y."/>
        </authorList>
    </citation>
    <scope>NUCLEOTIDE SEQUENCE</scope>
    <source>
        <tissue evidence="1">Muscle</tissue>
    </source>
</reference>